<dbReference type="EMBL" id="RRAZ01000010">
    <property type="protein sequence ID" value="RRH75552.1"/>
    <property type="molecule type" value="Genomic_DNA"/>
</dbReference>
<dbReference type="InterPro" id="IPR041203">
    <property type="entry name" value="Bact_A2M_MG5"/>
</dbReference>
<evidence type="ECO:0000256" key="4">
    <source>
        <dbReference type="ARBA" id="ARBA00023157"/>
    </source>
</evidence>
<dbReference type="Pfam" id="PF01835">
    <property type="entry name" value="MG2"/>
    <property type="match status" value="1"/>
</dbReference>
<dbReference type="SMART" id="SM00223">
    <property type="entry name" value="APPLE"/>
    <property type="match status" value="1"/>
</dbReference>
<dbReference type="Gene3D" id="3.50.4.10">
    <property type="entry name" value="Hepatocyte Growth Factor"/>
    <property type="match status" value="1"/>
</dbReference>
<evidence type="ECO:0000256" key="2">
    <source>
        <dbReference type="ARBA" id="ARBA00022729"/>
    </source>
</evidence>
<dbReference type="Pfam" id="PF17962">
    <property type="entry name" value="bMG6"/>
    <property type="match status" value="1"/>
</dbReference>
<keyword evidence="4" id="KW-1015">Disulfide bond</keyword>
<evidence type="ECO:0000259" key="6">
    <source>
        <dbReference type="PROSITE" id="PS50948"/>
    </source>
</evidence>
<gene>
    <name evidence="7" type="ORF">EG244_08700</name>
</gene>
<dbReference type="Pfam" id="PF17972">
    <property type="entry name" value="bMG5"/>
    <property type="match status" value="1"/>
</dbReference>
<dbReference type="Pfam" id="PF21142">
    <property type="entry name" value="A2M_bMG2"/>
    <property type="match status" value="1"/>
</dbReference>
<dbReference type="SMART" id="SM01359">
    <property type="entry name" value="A2M_N_2"/>
    <property type="match status" value="1"/>
</dbReference>
<comment type="similarity">
    <text evidence="1">Belongs to the protease inhibitor I39 (alpha-2-macroglobulin) family. Bacterial alpha-2-macroglobulin subfamily.</text>
</comment>
<feature type="chain" id="PRO_5017947431" evidence="5">
    <location>
        <begin position="35"/>
        <end position="1819"/>
    </location>
</feature>
<dbReference type="InterPro" id="IPR000177">
    <property type="entry name" value="Apple"/>
</dbReference>
<dbReference type="GO" id="GO:0004866">
    <property type="term" value="F:endopeptidase inhibitor activity"/>
    <property type="evidence" value="ECO:0007669"/>
    <property type="project" value="InterPro"/>
</dbReference>
<evidence type="ECO:0000256" key="1">
    <source>
        <dbReference type="ARBA" id="ARBA00010556"/>
    </source>
</evidence>
<dbReference type="PANTHER" id="PTHR40094">
    <property type="entry name" value="ALPHA-2-MACROGLOBULIN HOMOLOG"/>
    <property type="match status" value="1"/>
</dbReference>
<dbReference type="InterPro" id="IPR008930">
    <property type="entry name" value="Terpenoid_cyclase/PrenylTrfase"/>
</dbReference>
<organism evidence="7 8">
    <name type="scientific">Falsigemmobacter faecalis</name>
    <dbReference type="NCBI Taxonomy" id="2488730"/>
    <lineage>
        <taxon>Bacteria</taxon>
        <taxon>Pseudomonadati</taxon>
        <taxon>Pseudomonadota</taxon>
        <taxon>Alphaproteobacteria</taxon>
        <taxon>Rhodobacterales</taxon>
        <taxon>Paracoccaceae</taxon>
        <taxon>Falsigemmobacter</taxon>
    </lineage>
</organism>
<keyword evidence="8" id="KW-1185">Reference proteome</keyword>
<proteinExistence type="inferred from homology"/>
<dbReference type="InterPro" id="IPR002890">
    <property type="entry name" value="MG2"/>
</dbReference>
<dbReference type="InterPro" id="IPR041462">
    <property type="entry name" value="Bact_A2M_MG6"/>
</dbReference>
<dbReference type="InterPro" id="IPR001599">
    <property type="entry name" value="Macroglobln_a2"/>
</dbReference>
<dbReference type="Pfam" id="PF07703">
    <property type="entry name" value="A2M_BRD"/>
    <property type="match status" value="1"/>
</dbReference>
<dbReference type="GO" id="GO:0006508">
    <property type="term" value="P:proteolysis"/>
    <property type="evidence" value="ECO:0007669"/>
    <property type="project" value="InterPro"/>
</dbReference>
<evidence type="ECO:0000313" key="7">
    <source>
        <dbReference type="EMBL" id="RRH75552.1"/>
    </source>
</evidence>
<dbReference type="Gene3D" id="1.50.10.20">
    <property type="match status" value="1"/>
</dbReference>
<dbReference type="InterPro" id="IPR049120">
    <property type="entry name" value="A2M_bMG2"/>
</dbReference>
<evidence type="ECO:0000256" key="3">
    <source>
        <dbReference type="ARBA" id="ARBA00022737"/>
    </source>
</evidence>
<comment type="caution">
    <text evidence="7">The sequence shown here is derived from an EMBL/GenBank/DDBJ whole genome shotgun (WGS) entry which is preliminary data.</text>
</comment>
<dbReference type="Gene3D" id="2.60.40.1930">
    <property type="match status" value="1"/>
</dbReference>
<dbReference type="Pfam" id="PF17973">
    <property type="entry name" value="bMG10"/>
    <property type="match status" value="1"/>
</dbReference>
<dbReference type="Pfam" id="PF00207">
    <property type="entry name" value="A2M"/>
    <property type="match status" value="1"/>
</dbReference>
<dbReference type="InterPro" id="IPR047565">
    <property type="entry name" value="Alpha-macroglob_thiol-ester_cl"/>
</dbReference>
<evidence type="ECO:0000313" key="8">
    <source>
        <dbReference type="Proteomes" id="UP000282125"/>
    </source>
</evidence>
<reference evidence="7 8" key="1">
    <citation type="submission" date="2018-11" db="EMBL/GenBank/DDBJ databases">
        <title>Gemmobacter sp. nov., YIM 102744-1 draft genome.</title>
        <authorList>
            <person name="Li G."/>
            <person name="Jiang Y."/>
        </authorList>
    </citation>
    <scope>NUCLEOTIDE SEQUENCE [LARGE SCALE GENOMIC DNA]</scope>
    <source>
        <strain evidence="7 8">YIM 102744-1</strain>
    </source>
</reference>
<sequence length="1819" mass="193617">MPASPDKVRRFPVIRSLFLPVIALVSTLSGAAFAQDLLPDRRAVIAEGMDLPGGDLRSLIGTTLDSCEQTCLADSACTAFTWNGRNGSCFPKSGAAAPTAYERAFSGLVRELPAGAQETARDRAAALPFLRRGLWETAKSQARALGRSHMAGGFGAEALREAAREAENSGDLPRAAALRGTAASVSDTAADWAEYARISLALSGRQDAPGAKIAALNATLNAWLRAPDTAATQHNLLSLMARTLEQNDMGREALKALRHAQSLTPRDDTATALDRLAGLYGMRIGTHRIESDLASPRLCAEFTEELVANGVDYTPYVQLPHAGMTVEPGGWRELCVAGLTHGERAAVTFREGLPAADGQVLAKSVTLTGYVRDRSPAVNFPGRGYVLPRGGQAMLPVNTVNATTLNLELYSLNDRNLIRSQQQGWLGERLDDWDRERFARDAGEKIWSGSATVGQETNRDVLTRLPLAEALAGRPAGIYALRAQVPGAADDYDNPSAWQWFVVTDLGVASWSGAGGVTVAVRALSDATPKAGVKVDLLTRSNRVAGSALTDADGVARFDAALTSGTGAAEPAMLLVSEGESDFAFLSLSEPEFDLTDRGVAGREAAPPIDLFVSTDRGAYRAGETVHATILARQGDARAITGLPLTARLRRPDGVEHSRQRISDQAGGFTLAAPLGGNPPRGSWRLDILADTEAAPLASRSFLVEDFLPERIDFTLNIPEGPVDASAVFPVEIEARYLFGAPGAELSGEAEVLLRNTDRLEAFPGFRFGMARESLASELIQIAAPPVTDAAGRAVLDVALDTERFRARPAEMELRVRLSEGSGRPVERRLNRPLLPEAALLGIRPQAEEVLPENAEAAFDLIATSGSLPASWRLERLETRYQWYRAGGDWSWEPVTSRTRVAEGDLTLSPTPQRVTAPTRWGEYELTVQAKDGSTASSHRFNSGWYVPADTARSPDLLELSLDKPAYRAGETAKLRIVPRAAGVAVVSVMTNRLVSLTSVEVREGENLIDLAVTDDWGAGVYVSASVIRPADAQAGRIPSRALGIAHAAVDPGDRKLAVSLDLPAEAKPRGPLDVAVKVGGVKPGETAYVTLAAVDVGILNLTAFKAPEPTAHYFGQRRLGVGLRDLYGRLIDGMNGAEGQVRSGGDSAAPGLQAKPPTEELVAYFEGPVAVGPDGVAKVSFNLPAFNGTVKVMAIAWSASGLGEANGDVLVRDPVVVSASLPRFLQPGDESRLRVDVIHAMGPVGRVSLDASAEGLTLGQGPSGLDLTEGARVTATIPLRAETEGTGKIDLRLTTPDGQSLSRPLQVAVVSNDPVGQLLTRLELKPGETATLDNALFAGFRPGTTHGLISSGMLARFDAPGLLSALDSYPWGCTEQLTSRLLPLLYFSQMADAIGLEGGATAKERIAQALPAILQNQTSEGGFGLWSAGGESNFWLDAYVTDLLSRARGLGHEVPDVAFRSALDNLRNRVNYAGDFEQGGEALAYALMVLAREGAAAIGDLRYYADVKAQAFATPLALAQLAAALSLYGDQPRADALFSQAARRALTPQPGEGEQVWRADFGSALRDAAGVLALALERGSTAVDTEALAQRLTARAGERALSTQEQAFILMASGGFAEAGVADSLTLNDAPVQGALLRRFDPAEGVMVVKNTGDRLAVLTVAAFGQLSGESRYDGNGYAITRRYYDLEGQEVQPTSVKSGTRLVAVLEVTPTGRGEARLMVTDPLPAGFEIDNPNLMRAGQISALDWLNTETNITHTEFREDRFMAALDRRDNRPFRLAYILRAVSPGSFHHAPATVEDMYRPTFRARTDSGRVTVTE</sequence>
<dbReference type="InterPro" id="IPR021868">
    <property type="entry name" value="Alpha_2_Macroglob_MG3"/>
</dbReference>
<keyword evidence="2 5" id="KW-0732">Signal</keyword>
<feature type="signal peptide" evidence="5">
    <location>
        <begin position="1"/>
        <end position="34"/>
    </location>
</feature>
<dbReference type="CDD" id="cd02891">
    <property type="entry name" value="A2M_like"/>
    <property type="match status" value="1"/>
</dbReference>
<accession>A0A3P3DPT3</accession>
<dbReference type="InterPro" id="IPR026284">
    <property type="entry name" value="A2MG_proteobact"/>
</dbReference>
<dbReference type="InterPro" id="IPR003609">
    <property type="entry name" value="Pan_app"/>
</dbReference>
<dbReference type="SMART" id="SM01419">
    <property type="entry name" value="Thiol-ester_cl"/>
    <property type="match status" value="1"/>
</dbReference>
<dbReference type="Pfam" id="PF11974">
    <property type="entry name" value="bMG3"/>
    <property type="match status" value="1"/>
</dbReference>
<dbReference type="GO" id="GO:0005576">
    <property type="term" value="C:extracellular region"/>
    <property type="evidence" value="ECO:0007669"/>
    <property type="project" value="InterPro"/>
</dbReference>
<dbReference type="Proteomes" id="UP000282125">
    <property type="component" value="Unassembled WGS sequence"/>
</dbReference>
<dbReference type="InterPro" id="IPR051802">
    <property type="entry name" value="YfhM-like"/>
</dbReference>
<dbReference type="PANTHER" id="PTHR40094:SF1">
    <property type="entry name" value="UBIQUITIN DOMAIN-CONTAINING PROTEIN"/>
    <property type="match status" value="1"/>
</dbReference>
<evidence type="ECO:0000256" key="5">
    <source>
        <dbReference type="SAM" id="SignalP"/>
    </source>
</evidence>
<dbReference type="InterPro" id="IPR011625">
    <property type="entry name" value="A2M_N_BRD"/>
</dbReference>
<dbReference type="SMART" id="SM01360">
    <property type="entry name" value="A2M"/>
    <property type="match status" value="1"/>
</dbReference>
<keyword evidence="3" id="KW-0677">Repeat</keyword>
<dbReference type="PIRSF" id="PIRSF038980">
    <property type="entry name" value="A2M_bac"/>
    <property type="match status" value="1"/>
</dbReference>
<feature type="domain" description="Apple" evidence="6">
    <location>
        <begin position="38"/>
        <end position="105"/>
    </location>
</feature>
<dbReference type="CDD" id="cd01100">
    <property type="entry name" value="APPLE_Factor_XI_like"/>
    <property type="match status" value="1"/>
</dbReference>
<dbReference type="PROSITE" id="PS50948">
    <property type="entry name" value="PAN"/>
    <property type="match status" value="1"/>
</dbReference>
<dbReference type="InterPro" id="IPR041246">
    <property type="entry name" value="Bact_MG10"/>
</dbReference>
<dbReference type="SUPFAM" id="SSF48239">
    <property type="entry name" value="Terpenoid cyclases/Protein prenyltransferases"/>
    <property type="match status" value="1"/>
</dbReference>
<dbReference type="OrthoDB" id="9767116at2"/>
<protein>
    <submittedName>
        <fullName evidence="7">Alpha-2-macroglobulin family protein</fullName>
    </submittedName>
</protein>
<dbReference type="Pfam" id="PF00024">
    <property type="entry name" value="PAN_1"/>
    <property type="match status" value="1"/>
</dbReference>
<name>A0A3P3DPT3_9RHOB</name>